<keyword evidence="13 14" id="KW-0676">Redox-active center</keyword>
<dbReference type="Proteomes" id="UP000199588">
    <property type="component" value="Unassembled WGS sequence"/>
</dbReference>
<evidence type="ECO:0000256" key="9">
    <source>
        <dbReference type="ARBA" id="ARBA00023002"/>
    </source>
</evidence>
<comment type="function">
    <text evidence="14">Required for disulfide bond formation in some periplasmic proteins. Acts by oxidizing the DsbA protein.</text>
</comment>
<keyword evidence="4 14" id="KW-1003">Cell membrane</keyword>
<proteinExistence type="inferred from homology"/>
<feature type="transmembrane region" description="Helical" evidence="15">
    <location>
        <begin position="143"/>
        <end position="164"/>
    </location>
</feature>
<keyword evidence="9 14" id="KW-0560">Oxidoreductase</keyword>
<evidence type="ECO:0000256" key="8">
    <source>
        <dbReference type="ARBA" id="ARBA00022989"/>
    </source>
</evidence>
<evidence type="ECO:0000256" key="10">
    <source>
        <dbReference type="ARBA" id="ARBA00023136"/>
    </source>
</evidence>
<accession>A0A1G5ANQ7</accession>
<dbReference type="RefSeq" id="WP_011199611.1">
    <property type="nucleotide sequence ID" value="NZ_CP197711.1"/>
</dbReference>
<evidence type="ECO:0000313" key="17">
    <source>
        <dbReference type="Proteomes" id="UP000199588"/>
    </source>
</evidence>
<keyword evidence="3 14" id="KW-0813">Transport</keyword>
<keyword evidence="11 14" id="KW-1015">Disulfide bond</keyword>
<evidence type="ECO:0000256" key="6">
    <source>
        <dbReference type="ARBA" id="ARBA00022692"/>
    </source>
</evidence>
<evidence type="ECO:0000256" key="3">
    <source>
        <dbReference type="ARBA" id="ARBA00022448"/>
    </source>
</evidence>
<protein>
    <recommendedName>
        <fullName evidence="14">Disulfide bond formation protein B</fullName>
    </recommendedName>
    <alternativeName>
        <fullName evidence="14">Disulfide oxidoreductase</fullName>
    </alternativeName>
</protein>
<feature type="topological domain" description="Periplasmic" evidence="14">
    <location>
        <begin position="32"/>
        <end position="49"/>
    </location>
</feature>
<keyword evidence="8 14" id="KW-1133">Transmembrane helix</keyword>
<dbReference type="InterPro" id="IPR022920">
    <property type="entry name" value="Disulphide_bond_form_DsbB"/>
</dbReference>
<evidence type="ECO:0000256" key="7">
    <source>
        <dbReference type="ARBA" id="ARBA00022982"/>
    </source>
</evidence>
<feature type="topological domain" description="Periplasmic" evidence="14">
    <location>
        <begin position="91"/>
        <end position="145"/>
    </location>
</feature>
<keyword evidence="7 14" id="KW-0249">Electron transport</keyword>
<evidence type="ECO:0000256" key="13">
    <source>
        <dbReference type="ARBA" id="ARBA00023284"/>
    </source>
</evidence>
<evidence type="ECO:0000256" key="1">
    <source>
        <dbReference type="ARBA" id="ARBA00004429"/>
    </source>
</evidence>
<keyword evidence="17" id="KW-1185">Reference proteome</keyword>
<dbReference type="SUPFAM" id="SSF158442">
    <property type="entry name" value="DsbB-like"/>
    <property type="match status" value="1"/>
</dbReference>
<feature type="topological domain" description="Cytoplasmic" evidence="14">
    <location>
        <begin position="1"/>
        <end position="14"/>
    </location>
</feature>
<comment type="caution">
    <text evidence="14">Lacks conserved residue(s) required for the propagation of feature annotation.</text>
</comment>
<evidence type="ECO:0000256" key="11">
    <source>
        <dbReference type="ARBA" id="ARBA00023157"/>
    </source>
</evidence>
<dbReference type="PANTHER" id="PTHR36570">
    <property type="entry name" value="DISULFIDE BOND FORMATION PROTEIN B"/>
    <property type="match status" value="1"/>
</dbReference>
<keyword evidence="10 14" id="KW-0472">Membrane</keyword>
<dbReference type="HAMAP" id="MF_00286">
    <property type="entry name" value="DsbB"/>
    <property type="match status" value="1"/>
</dbReference>
<evidence type="ECO:0000313" key="16">
    <source>
        <dbReference type="EMBL" id="SCX79519.1"/>
    </source>
</evidence>
<organism evidence="16 17">
    <name type="scientific">Basfia succiniciproducens</name>
    <dbReference type="NCBI Taxonomy" id="653940"/>
    <lineage>
        <taxon>Bacteria</taxon>
        <taxon>Pseudomonadati</taxon>
        <taxon>Pseudomonadota</taxon>
        <taxon>Gammaproteobacteria</taxon>
        <taxon>Pasteurellales</taxon>
        <taxon>Pasteurellaceae</taxon>
        <taxon>Basfia</taxon>
    </lineage>
</organism>
<feature type="topological domain" description="Cytoplasmic" evidence="14">
    <location>
        <begin position="165"/>
        <end position="178"/>
    </location>
</feature>
<evidence type="ECO:0000256" key="12">
    <source>
        <dbReference type="ARBA" id="ARBA00023186"/>
    </source>
</evidence>
<sequence length="178" mass="20118">MLSFFKTLSMGRSGWLLLAFSALVLELVALYFQYGMQLQPCVMCVYERVALGGILFAGIIGAIAPSSWFFRFLGIIIGLGASVKGFLLALKHVDYQLNPAPWNQCAYLPEFPQTLPLDQWFPYLFKPIGSCSDIQWSFLGFSMAQWILVMFAFYSILLAIILISQVKAGKPKHREIFR</sequence>
<dbReference type="EMBL" id="FMUQ01000003">
    <property type="protein sequence ID" value="SCX79519.1"/>
    <property type="molecule type" value="Genomic_DNA"/>
</dbReference>
<gene>
    <name evidence="14" type="primary">dsbB</name>
    <name evidence="16" type="ORF">SAMN02910354_00354</name>
</gene>
<dbReference type="InterPro" id="IPR003752">
    <property type="entry name" value="DiS_bond_form_DsbB/BdbC"/>
</dbReference>
<evidence type="ECO:0000256" key="15">
    <source>
        <dbReference type="SAM" id="Phobius"/>
    </source>
</evidence>
<keyword evidence="6 14" id="KW-0812">Transmembrane</keyword>
<comment type="similarity">
    <text evidence="2 14">Belongs to the DsbB family.</text>
</comment>
<dbReference type="NCBIfam" id="NF002485">
    <property type="entry name" value="PRK01749.1"/>
    <property type="match status" value="1"/>
</dbReference>
<dbReference type="InterPro" id="IPR023380">
    <property type="entry name" value="DsbB-like_sf"/>
</dbReference>
<feature type="transmembrane region" description="Helical" evidence="15">
    <location>
        <begin position="45"/>
        <end position="65"/>
    </location>
</feature>
<keyword evidence="5" id="KW-0997">Cell inner membrane</keyword>
<feature type="transmembrane region" description="Helical" evidence="15">
    <location>
        <begin position="72"/>
        <end position="90"/>
    </location>
</feature>
<comment type="subcellular location">
    <subcellularLocation>
        <location evidence="1">Cell inner membrane</location>
        <topology evidence="1">Multi-pass membrane protein</topology>
    </subcellularLocation>
    <subcellularLocation>
        <location evidence="14">Cell membrane</location>
        <topology evidence="14">Multi-pass membrane protein</topology>
    </subcellularLocation>
</comment>
<evidence type="ECO:0000256" key="4">
    <source>
        <dbReference type="ARBA" id="ARBA00022475"/>
    </source>
</evidence>
<dbReference type="Pfam" id="PF02600">
    <property type="entry name" value="DsbB"/>
    <property type="match status" value="1"/>
</dbReference>
<comment type="caution">
    <text evidence="16">The sequence shown here is derived from an EMBL/GenBank/DDBJ whole genome shotgun (WGS) entry which is preliminary data.</text>
</comment>
<feature type="disulfide bond" description="Redox-active" evidence="14">
    <location>
        <begin position="41"/>
        <end position="44"/>
    </location>
</feature>
<dbReference type="PANTHER" id="PTHR36570:SF2">
    <property type="entry name" value="DISULFIDE BOND FORMATION PROTEIN B"/>
    <property type="match status" value="1"/>
</dbReference>
<feature type="disulfide bond" description="Redox-active" evidence="14">
    <location>
        <begin position="105"/>
        <end position="131"/>
    </location>
</feature>
<evidence type="ECO:0000256" key="2">
    <source>
        <dbReference type="ARBA" id="ARBA00008823"/>
    </source>
</evidence>
<keyword evidence="12 14" id="KW-0143">Chaperone</keyword>
<evidence type="ECO:0000256" key="5">
    <source>
        <dbReference type="ARBA" id="ARBA00022519"/>
    </source>
</evidence>
<dbReference type="InterPro" id="IPR050183">
    <property type="entry name" value="DsbB"/>
</dbReference>
<reference evidence="16 17" key="1">
    <citation type="submission" date="2016-10" db="EMBL/GenBank/DDBJ databases">
        <authorList>
            <person name="Varghese N."/>
            <person name="Submissions S."/>
        </authorList>
    </citation>
    <scope>NUCLEOTIDE SEQUENCE [LARGE SCALE GENOMIC DNA]</scope>
    <source>
        <strain evidence="16 17">DSM 22022</strain>
    </source>
</reference>
<evidence type="ECO:0000256" key="14">
    <source>
        <dbReference type="HAMAP-Rule" id="MF_00286"/>
    </source>
</evidence>
<name>A0A1G5ANQ7_9PAST</name>
<dbReference type="Gene3D" id="1.20.1550.10">
    <property type="entry name" value="DsbB-like"/>
    <property type="match status" value="1"/>
</dbReference>